<keyword evidence="4 5" id="KW-0472">Membrane</keyword>
<feature type="transmembrane region" description="Helical" evidence="5">
    <location>
        <begin position="25"/>
        <end position="46"/>
    </location>
</feature>
<dbReference type="EMBL" id="BA000012">
    <property type="protein sequence ID" value="BAB48395.1"/>
    <property type="molecule type" value="Genomic_DNA"/>
</dbReference>
<dbReference type="Proteomes" id="UP000000552">
    <property type="component" value="Chromosome"/>
</dbReference>
<dbReference type="InterPro" id="IPR052527">
    <property type="entry name" value="Metal_cation-efflux_comp"/>
</dbReference>
<dbReference type="InterPro" id="IPR007318">
    <property type="entry name" value="Phopholipid_MeTrfase"/>
</dbReference>
<evidence type="ECO:0000256" key="2">
    <source>
        <dbReference type="ARBA" id="ARBA00022692"/>
    </source>
</evidence>
<proteinExistence type="predicted"/>
<keyword evidence="3 5" id="KW-1133">Transmembrane helix</keyword>
<feature type="transmembrane region" description="Helical" evidence="5">
    <location>
        <begin position="197"/>
        <end position="216"/>
    </location>
</feature>
<reference evidence="6 7" key="1">
    <citation type="journal article" date="2000" name="DNA Res.">
        <title>Complete genome structure of the nitrogen-fixing symbiotic bacterium Mesorhizobium loti.</title>
        <authorList>
            <person name="Kaneko T."/>
            <person name="Nakamura Y."/>
            <person name="Sato S."/>
            <person name="Asamizu E."/>
            <person name="Kato T."/>
            <person name="Sasamoto S."/>
            <person name="Watanabe A."/>
            <person name="Idesawa K."/>
            <person name="Ishikawa A."/>
            <person name="Kawashima K."/>
            <person name="Kimura T."/>
            <person name="Kishida Y."/>
            <person name="Kiyokawa C."/>
            <person name="Kohara M."/>
            <person name="Matsumoto M."/>
            <person name="Matsuno A."/>
            <person name="Mochizuki Y."/>
            <person name="Nakayama S."/>
            <person name="Nakazaki N."/>
            <person name="Shimpo S."/>
            <person name="Sugimoto M."/>
            <person name="Takeuchi C."/>
            <person name="Yamada M."/>
            <person name="Tabata S."/>
        </authorList>
    </citation>
    <scope>NUCLEOTIDE SEQUENCE [LARGE SCALE GENOMIC DNA]</scope>
    <source>
        <strain evidence="7">LMG 29417 / CECT 9101 / MAFF 303099</strain>
    </source>
</reference>
<dbReference type="eggNOG" id="COG2020">
    <property type="taxonomic scope" value="Bacteria"/>
</dbReference>
<evidence type="ECO:0000256" key="3">
    <source>
        <dbReference type="ARBA" id="ARBA00022989"/>
    </source>
</evidence>
<comment type="subcellular location">
    <subcellularLocation>
        <location evidence="1">Endomembrane system</location>
        <topology evidence="1">Multi-pass membrane protein</topology>
    </subcellularLocation>
</comment>
<evidence type="ECO:0000313" key="6">
    <source>
        <dbReference type="EMBL" id="BAB48395.1"/>
    </source>
</evidence>
<dbReference type="GO" id="GO:0012505">
    <property type="term" value="C:endomembrane system"/>
    <property type="evidence" value="ECO:0007669"/>
    <property type="project" value="UniProtKB-SubCell"/>
</dbReference>
<evidence type="ECO:0000313" key="7">
    <source>
        <dbReference type="Proteomes" id="UP000000552"/>
    </source>
</evidence>
<dbReference type="Pfam" id="PF04191">
    <property type="entry name" value="PEMT"/>
    <property type="match status" value="1"/>
</dbReference>
<name>Q98LR8_RHILO</name>
<evidence type="ECO:0000256" key="5">
    <source>
        <dbReference type="SAM" id="Phobius"/>
    </source>
</evidence>
<accession>Q98LR8</accession>
<feature type="transmembrane region" description="Helical" evidence="5">
    <location>
        <begin position="52"/>
        <end position="71"/>
    </location>
</feature>
<dbReference type="HOGENOM" id="CLU_065200_1_2_5"/>
<dbReference type="KEGG" id="mlo:mll0909"/>
<gene>
    <name evidence="6" type="ordered locus">mll0909</name>
</gene>
<dbReference type="AlphaFoldDB" id="Q98LR8"/>
<dbReference type="Gene3D" id="1.20.120.1630">
    <property type="match status" value="1"/>
</dbReference>
<dbReference type="PANTHER" id="PTHR43847:SF1">
    <property type="entry name" value="BLL3993 PROTEIN"/>
    <property type="match status" value="1"/>
</dbReference>
<feature type="transmembrane region" description="Helical" evidence="5">
    <location>
        <begin position="174"/>
        <end position="191"/>
    </location>
</feature>
<dbReference type="PANTHER" id="PTHR43847">
    <property type="entry name" value="BLL3993 PROTEIN"/>
    <property type="match status" value="1"/>
</dbReference>
<keyword evidence="2 5" id="KW-0812">Transmembrane</keyword>
<protein>
    <submittedName>
        <fullName evidence="6">Mll0909 protein</fullName>
    </submittedName>
</protein>
<organism evidence="6 7">
    <name type="scientific">Mesorhizobium japonicum (strain LMG 29417 / CECT 9101 / MAFF 303099)</name>
    <name type="common">Mesorhizobium loti (strain MAFF 303099)</name>
    <dbReference type="NCBI Taxonomy" id="266835"/>
    <lineage>
        <taxon>Bacteria</taxon>
        <taxon>Pseudomonadati</taxon>
        <taxon>Pseudomonadota</taxon>
        <taxon>Alphaproteobacteria</taxon>
        <taxon>Hyphomicrobiales</taxon>
        <taxon>Phyllobacteriaceae</taxon>
        <taxon>Mesorhizobium</taxon>
    </lineage>
</organism>
<feature type="transmembrane region" description="Helical" evidence="5">
    <location>
        <begin position="125"/>
        <end position="147"/>
    </location>
</feature>
<evidence type="ECO:0000256" key="4">
    <source>
        <dbReference type="ARBA" id="ARBA00023136"/>
    </source>
</evidence>
<sequence length="244" mass="27283">MVDHWSISANIMGAQRGRSMMIAKLLLQTFIWFGVMGALLFLSAGTFAWPAAWVYLVVMVGLSLTMGVALARRDPGLMNERLSAPIQKNQAAADKVLLSILLIGIFGWLSFMGFDFRFGWSAVPFWAQAVGALVLLVGIWICYLTMLENSFAAPVVKIQDERGQRVITTGPYSYVRHPMYAGAILFFAGTALLLGSWWGLVSVLVFIVLLAIRTFIEEKTLRTGLRGYDDYATRVRYRLIPMVW</sequence>
<feature type="transmembrane region" description="Helical" evidence="5">
    <location>
        <begin position="92"/>
        <end position="113"/>
    </location>
</feature>
<evidence type="ECO:0000256" key="1">
    <source>
        <dbReference type="ARBA" id="ARBA00004127"/>
    </source>
</evidence>